<name>A0ABR4GRH2_9EURO</name>
<dbReference type="Pfam" id="PF00319">
    <property type="entry name" value="SRF-TF"/>
    <property type="match status" value="1"/>
</dbReference>
<evidence type="ECO:0000313" key="8">
    <source>
        <dbReference type="Proteomes" id="UP001610334"/>
    </source>
</evidence>
<comment type="caution">
    <text evidence="7">The sequence shown here is derived from an EMBL/GenBank/DDBJ whole genome shotgun (WGS) entry which is preliminary data.</text>
</comment>
<evidence type="ECO:0000256" key="1">
    <source>
        <dbReference type="ARBA" id="ARBA00004123"/>
    </source>
</evidence>
<protein>
    <recommendedName>
        <fullName evidence="6">MADS-box domain-containing protein</fullName>
    </recommendedName>
</protein>
<evidence type="ECO:0000256" key="4">
    <source>
        <dbReference type="ARBA" id="ARBA00023163"/>
    </source>
</evidence>
<dbReference type="Proteomes" id="UP001610334">
    <property type="component" value="Unassembled WGS sequence"/>
</dbReference>
<keyword evidence="3" id="KW-0238">DNA-binding</keyword>
<keyword evidence="5" id="KW-0539">Nucleus</keyword>
<accession>A0ABR4GRH2</accession>
<dbReference type="PROSITE" id="PS50066">
    <property type="entry name" value="MADS_BOX_2"/>
    <property type="match status" value="1"/>
</dbReference>
<evidence type="ECO:0000259" key="6">
    <source>
        <dbReference type="PROSITE" id="PS50066"/>
    </source>
</evidence>
<keyword evidence="2" id="KW-0805">Transcription regulation</keyword>
<evidence type="ECO:0000256" key="2">
    <source>
        <dbReference type="ARBA" id="ARBA00023015"/>
    </source>
</evidence>
<gene>
    <name evidence="7" type="ORF">BJX63DRAFT_157955</name>
</gene>
<reference evidence="7 8" key="1">
    <citation type="submission" date="2024-07" db="EMBL/GenBank/DDBJ databases">
        <title>Section-level genome sequencing and comparative genomics of Aspergillus sections Usti and Cavernicolus.</title>
        <authorList>
            <consortium name="Lawrence Berkeley National Laboratory"/>
            <person name="Nybo J.L."/>
            <person name="Vesth T.C."/>
            <person name="Theobald S."/>
            <person name="Frisvad J.C."/>
            <person name="Larsen T.O."/>
            <person name="Kjaerboelling I."/>
            <person name="Rothschild-Mancinelli K."/>
            <person name="Lyhne E.K."/>
            <person name="Kogle M.E."/>
            <person name="Barry K."/>
            <person name="Clum A."/>
            <person name="Na H."/>
            <person name="Ledsgaard L."/>
            <person name="Lin J."/>
            <person name="Lipzen A."/>
            <person name="Kuo A."/>
            <person name="Riley R."/>
            <person name="Mondo S."/>
            <person name="Labutti K."/>
            <person name="Haridas S."/>
            <person name="Pangalinan J."/>
            <person name="Salamov A.A."/>
            <person name="Simmons B.A."/>
            <person name="Magnuson J.K."/>
            <person name="Chen J."/>
            <person name="Drula E."/>
            <person name="Henrissat B."/>
            <person name="Wiebenga A."/>
            <person name="Lubbers R.J."/>
            <person name="Gomes A.C."/>
            <person name="Makela M.R."/>
            <person name="Stajich J."/>
            <person name="Grigoriev I.V."/>
            <person name="Mortensen U.H."/>
            <person name="De Vries R.P."/>
            <person name="Baker S.E."/>
            <person name="Andersen M.R."/>
        </authorList>
    </citation>
    <scope>NUCLEOTIDE SEQUENCE [LARGE SCALE GENOMIC DNA]</scope>
    <source>
        <strain evidence="7 8">CBS 588.65</strain>
    </source>
</reference>
<keyword evidence="8" id="KW-1185">Reference proteome</keyword>
<feature type="domain" description="MADS-box" evidence="6">
    <location>
        <begin position="37"/>
        <end position="76"/>
    </location>
</feature>
<organism evidence="7 8">
    <name type="scientific">Aspergillus granulosus</name>
    <dbReference type="NCBI Taxonomy" id="176169"/>
    <lineage>
        <taxon>Eukaryota</taxon>
        <taxon>Fungi</taxon>
        <taxon>Dikarya</taxon>
        <taxon>Ascomycota</taxon>
        <taxon>Pezizomycotina</taxon>
        <taxon>Eurotiomycetes</taxon>
        <taxon>Eurotiomycetidae</taxon>
        <taxon>Eurotiales</taxon>
        <taxon>Aspergillaceae</taxon>
        <taxon>Aspergillus</taxon>
        <taxon>Aspergillus subgen. Nidulantes</taxon>
    </lineage>
</organism>
<dbReference type="SUPFAM" id="SSF55455">
    <property type="entry name" value="SRF-like"/>
    <property type="match status" value="1"/>
</dbReference>
<dbReference type="InterPro" id="IPR036879">
    <property type="entry name" value="TF_MADSbox_sf"/>
</dbReference>
<dbReference type="EMBL" id="JBFXLT010000268">
    <property type="protein sequence ID" value="KAL2801679.1"/>
    <property type="molecule type" value="Genomic_DNA"/>
</dbReference>
<proteinExistence type="predicted"/>
<dbReference type="Gene3D" id="3.40.1810.10">
    <property type="entry name" value="Transcription factor, MADS-box"/>
    <property type="match status" value="1"/>
</dbReference>
<sequence length="129" mass="14970">MEFHTRKTMQTKTGTLRLKLQKSPRASKKLIRQKRDRRKTSLMKKSFEYSTMCDADVCLGIRIRETGRVYIFSADTTGFWAFVGAQLVNSSDIYIFSMADLPRTPITQPQIKSPKRTSSARKIKVWWMG</sequence>
<comment type="subcellular location">
    <subcellularLocation>
        <location evidence="1">Nucleus</location>
    </subcellularLocation>
</comment>
<evidence type="ECO:0000313" key="7">
    <source>
        <dbReference type="EMBL" id="KAL2801679.1"/>
    </source>
</evidence>
<evidence type="ECO:0000256" key="5">
    <source>
        <dbReference type="ARBA" id="ARBA00023242"/>
    </source>
</evidence>
<keyword evidence="4" id="KW-0804">Transcription</keyword>
<dbReference type="InterPro" id="IPR002100">
    <property type="entry name" value="TF_MADSbox"/>
</dbReference>
<evidence type="ECO:0000256" key="3">
    <source>
        <dbReference type="ARBA" id="ARBA00023125"/>
    </source>
</evidence>